<feature type="transmembrane region" description="Helical" evidence="9">
    <location>
        <begin position="68"/>
        <end position="89"/>
    </location>
</feature>
<evidence type="ECO:0000256" key="6">
    <source>
        <dbReference type="ARBA" id="ARBA00022801"/>
    </source>
</evidence>
<feature type="transmembrane region" description="Helical" evidence="9">
    <location>
        <begin position="38"/>
        <end position="61"/>
    </location>
</feature>
<reference evidence="11 12" key="1">
    <citation type="journal article" date="2019" name="Int. J. Syst. Evol. Microbiol.">
        <title>The Global Catalogue of Microorganisms (GCM) 10K type strain sequencing project: providing services to taxonomists for standard genome sequencing and annotation.</title>
        <authorList>
            <consortium name="The Broad Institute Genomics Platform"/>
            <consortium name="The Broad Institute Genome Sequencing Center for Infectious Disease"/>
            <person name="Wu L."/>
            <person name="Ma J."/>
        </authorList>
    </citation>
    <scope>NUCLEOTIDE SEQUENCE [LARGE SCALE GENOMIC DNA]</scope>
    <source>
        <strain evidence="11 12">JCM 16082</strain>
    </source>
</reference>
<proteinExistence type="predicted"/>
<keyword evidence="9" id="KW-0812">Transmembrane</keyword>
<evidence type="ECO:0000256" key="8">
    <source>
        <dbReference type="ARBA" id="ARBA00023204"/>
    </source>
</evidence>
<evidence type="ECO:0000256" key="1">
    <source>
        <dbReference type="ARBA" id="ARBA00001936"/>
    </source>
</evidence>
<protein>
    <submittedName>
        <fullName evidence="11">Endonuclease/exonuclease/phosphatase family protein</fullName>
    </submittedName>
</protein>
<keyword evidence="5" id="KW-0227">DNA damage</keyword>
<evidence type="ECO:0000256" key="3">
    <source>
        <dbReference type="ARBA" id="ARBA00022722"/>
    </source>
</evidence>
<evidence type="ECO:0000256" key="5">
    <source>
        <dbReference type="ARBA" id="ARBA00022763"/>
    </source>
</evidence>
<evidence type="ECO:0000313" key="12">
    <source>
        <dbReference type="Proteomes" id="UP001500507"/>
    </source>
</evidence>
<name>A0ABN1MJC8_9FLAO</name>
<dbReference type="RefSeq" id="WP_343767405.1">
    <property type="nucleotide sequence ID" value="NZ_BAAAFG010000016.1"/>
</dbReference>
<dbReference type="InterPro" id="IPR051547">
    <property type="entry name" value="TDP2-like"/>
</dbReference>
<dbReference type="InterPro" id="IPR036691">
    <property type="entry name" value="Endo/exonu/phosph_ase_sf"/>
</dbReference>
<keyword evidence="6" id="KW-0378">Hydrolase</keyword>
<dbReference type="EMBL" id="BAAAFG010000016">
    <property type="protein sequence ID" value="GAA0873008.1"/>
    <property type="molecule type" value="Genomic_DNA"/>
</dbReference>
<keyword evidence="4" id="KW-0479">Metal-binding</keyword>
<keyword evidence="7" id="KW-0460">Magnesium</keyword>
<keyword evidence="8" id="KW-0234">DNA repair</keyword>
<keyword evidence="11" id="KW-0255">Endonuclease</keyword>
<dbReference type="CDD" id="cd09084">
    <property type="entry name" value="EEP-2"/>
    <property type="match status" value="1"/>
</dbReference>
<dbReference type="SUPFAM" id="SSF56219">
    <property type="entry name" value="DNase I-like"/>
    <property type="match status" value="1"/>
</dbReference>
<sequence length="340" mass="38945">MKKLSFIDKIIFFLNSLFAAALLLAYLLPFIPPTTFPALAILSLGVPFLIIINIFFLLFWAIRFKKQLLLSLIVLLFGLNHLTSLYQYAEEESQTADSISVMSFNVRNFNRYEWMKTVNVSNRIAAFIAAESPDILCVQEYYDQGNERFKDFSYAYIEPRLKEGKTGQAIFSKYPIVSKGSLDFEGSMNNAIYADVVIKKDTLRIFNVHLESLKINPRVSDLQQEEQRDILLTRMSNAFKLQQGQTKKLTSALEAVSHRKVVCVDLNNTAYSYVYRQLSNTGLKDAFKEAGTGLGRTFNFDFIPLRIDMIFVDEEISISGFSNYDIELSDHFPVSTRIRL</sequence>
<organism evidence="11 12">
    <name type="scientific">Gangjinia marincola</name>
    <dbReference type="NCBI Taxonomy" id="578463"/>
    <lineage>
        <taxon>Bacteria</taxon>
        <taxon>Pseudomonadati</taxon>
        <taxon>Bacteroidota</taxon>
        <taxon>Flavobacteriia</taxon>
        <taxon>Flavobacteriales</taxon>
        <taxon>Flavobacteriaceae</taxon>
        <taxon>Gangjinia</taxon>
    </lineage>
</organism>
<evidence type="ECO:0000256" key="4">
    <source>
        <dbReference type="ARBA" id="ARBA00022723"/>
    </source>
</evidence>
<comment type="caution">
    <text evidence="11">The sequence shown here is derived from an EMBL/GenBank/DDBJ whole genome shotgun (WGS) entry which is preliminary data.</text>
</comment>
<keyword evidence="12" id="KW-1185">Reference proteome</keyword>
<evidence type="ECO:0000256" key="2">
    <source>
        <dbReference type="ARBA" id="ARBA00001946"/>
    </source>
</evidence>
<dbReference type="Pfam" id="PF03372">
    <property type="entry name" value="Exo_endo_phos"/>
    <property type="match status" value="1"/>
</dbReference>
<evidence type="ECO:0000256" key="9">
    <source>
        <dbReference type="SAM" id="Phobius"/>
    </source>
</evidence>
<evidence type="ECO:0000313" key="11">
    <source>
        <dbReference type="EMBL" id="GAA0873008.1"/>
    </source>
</evidence>
<feature type="domain" description="Endonuclease/exonuclease/phosphatase" evidence="10">
    <location>
        <begin position="102"/>
        <end position="331"/>
    </location>
</feature>
<accession>A0ABN1MJC8</accession>
<comment type="cofactor">
    <cofactor evidence="1">
        <name>Mn(2+)</name>
        <dbReference type="ChEBI" id="CHEBI:29035"/>
    </cofactor>
</comment>
<dbReference type="Gene3D" id="3.60.10.10">
    <property type="entry name" value="Endonuclease/exonuclease/phosphatase"/>
    <property type="match status" value="1"/>
</dbReference>
<feature type="transmembrane region" description="Helical" evidence="9">
    <location>
        <begin position="12"/>
        <end position="32"/>
    </location>
</feature>
<keyword evidence="9" id="KW-1133">Transmembrane helix</keyword>
<keyword evidence="3" id="KW-0540">Nuclease</keyword>
<gene>
    <name evidence="11" type="ORF">GCM10009117_21550</name>
</gene>
<dbReference type="GO" id="GO:0004519">
    <property type="term" value="F:endonuclease activity"/>
    <property type="evidence" value="ECO:0007669"/>
    <property type="project" value="UniProtKB-KW"/>
</dbReference>
<dbReference type="Proteomes" id="UP001500507">
    <property type="component" value="Unassembled WGS sequence"/>
</dbReference>
<comment type="cofactor">
    <cofactor evidence="2">
        <name>Mg(2+)</name>
        <dbReference type="ChEBI" id="CHEBI:18420"/>
    </cofactor>
</comment>
<dbReference type="PANTHER" id="PTHR15822:SF4">
    <property type="entry name" value="TYROSYL-DNA PHOSPHODIESTERASE 2"/>
    <property type="match status" value="1"/>
</dbReference>
<dbReference type="PANTHER" id="PTHR15822">
    <property type="entry name" value="TRAF AND TNF RECEPTOR-ASSOCIATED PROTEIN"/>
    <property type="match status" value="1"/>
</dbReference>
<dbReference type="InterPro" id="IPR005135">
    <property type="entry name" value="Endo/exonuclease/phosphatase"/>
</dbReference>
<evidence type="ECO:0000259" key="10">
    <source>
        <dbReference type="Pfam" id="PF03372"/>
    </source>
</evidence>
<evidence type="ECO:0000256" key="7">
    <source>
        <dbReference type="ARBA" id="ARBA00022842"/>
    </source>
</evidence>
<keyword evidence="9" id="KW-0472">Membrane</keyword>